<accession>A0A5D0GKN6</accession>
<dbReference type="PANTHER" id="PTHR45011:SF1">
    <property type="entry name" value="DAP3-BINDING CELL DEATH ENHANCER 1"/>
    <property type="match status" value="1"/>
</dbReference>
<comment type="caution">
    <text evidence="1">The sequence shown here is derived from an EMBL/GenBank/DDBJ whole genome shotgun (WGS) entry which is preliminary data.</text>
</comment>
<dbReference type="SUPFAM" id="SSF81901">
    <property type="entry name" value="HCP-like"/>
    <property type="match status" value="1"/>
</dbReference>
<sequence length="219" mass="23863">MKIKPFILRILLFSIGILIILACKEETQAQTNGIAHFEAGLKAVDADNMPQAFQEFLEAAKEGHIDSQFNVALMYEQGLGVSKNESEALFWYESSASRGNSGAQFNLGVLYENGIGTTINFAKANEWYRKASEQGDGLAIGNLGMLYIRGQGVQENKVAGIALLLTSAAMDTSPENHARNNITATRGLTTAMITEAQVLSDEMNRANNVLVPLDNYLNK</sequence>
<dbReference type="OrthoDB" id="1045962at2"/>
<dbReference type="InterPro" id="IPR052748">
    <property type="entry name" value="ISR_Activator"/>
</dbReference>
<reference evidence="1 2" key="1">
    <citation type="submission" date="2019-08" db="EMBL/GenBank/DDBJ databases">
        <title>Formosa sediminis sp. nov., isolated from marine sediment.</title>
        <authorList>
            <person name="Cao W.R."/>
        </authorList>
    </citation>
    <scope>NUCLEOTIDE SEQUENCE [LARGE SCALE GENOMIC DNA]</scope>
    <source>
        <strain evidence="1 2">1494</strain>
    </source>
</reference>
<dbReference type="SMART" id="SM00671">
    <property type="entry name" value="SEL1"/>
    <property type="match status" value="3"/>
</dbReference>
<dbReference type="Proteomes" id="UP000324550">
    <property type="component" value="Unassembled WGS sequence"/>
</dbReference>
<protein>
    <submittedName>
        <fullName evidence="1">Sel1 repeat family protein</fullName>
    </submittedName>
</protein>
<dbReference type="PROSITE" id="PS51257">
    <property type="entry name" value="PROKAR_LIPOPROTEIN"/>
    <property type="match status" value="1"/>
</dbReference>
<evidence type="ECO:0000313" key="2">
    <source>
        <dbReference type="Proteomes" id="UP000324550"/>
    </source>
</evidence>
<evidence type="ECO:0000313" key="1">
    <source>
        <dbReference type="EMBL" id="TYA58909.1"/>
    </source>
</evidence>
<dbReference type="AlphaFoldDB" id="A0A5D0GKN6"/>
<organism evidence="1 2">
    <name type="scientific">Formosa maritima</name>
    <dbReference type="NCBI Taxonomy" id="2592046"/>
    <lineage>
        <taxon>Bacteria</taxon>
        <taxon>Pseudomonadati</taxon>
        <taxon>Bacteroidota</taxon>
        <taxon>Flavobacteriia</taxon>
        <taxon>Flavobacteriales</taxon>
        <taxon>Flavobacteriaceae</taxon>
        <taxon>Formosa</taxon>
    </lineage>
</organism>
<name>A0A5D0GKN6_9FLAO</name>
<dbReference type="InterPro" id="IPR011990">
    <property type="entry name" value="TPR-like_helical_dom_sf"/>
</dbReference>
<dbReference type="RefSeq" id="WP_148452645.1">
    <property type="nucleotide sequence ID" value="NZ_VSFC01000012.1"/>
</dbReference>
<dbReference type="Gene3D" id="1.25.40.10">
    <property type="entry name" value="Tetratricopeptide repeat domain"/>
    <property type="match status" value="1"/>
</dbReference>
<dbReference type="InterPro" id="IPR006597">
    <property type="entry name" value="Sel1-like"/>
</dbReference>
<gene>
    <name evidence="1" type="ORF">FVF61_01815</name>
</gene>
<dbReference type="Pfam" id="PF08238">
    <property type="entry name" value="Sel1"/>
    <property type="match status" value="3"/>
</dbReference>
<dbReference type="EMBL" id="VSFC01000012">
    <property type="protein sequence ID" value="TYA58909.1"/>
    <property type="molecule type" value="Genomic_DNA"/>
</dbReference>
<proteinExistence type="predicted"/>
<dbReference type="PANTHER" id="PTHR45011">
    <property type="entry name" value="DAP3-BINDING CELL DEATH ENHANCER 1"/>
    <property type="match status" value="1"/>
</dbReference>
<keyword evidence="2" id="KW-1185">Reference proteome</keyword>